<organism evidence="5 6">
    <name type="scientific">Aminomonas paucivorans DSM 12260</name>
    <dbReference type="NCBI Taxonomy" id="584708"/>
    <lineage>
        <taxon>Bacteria</taxon>
        <taxon>Thermotogati</taxon>
        <taxon>Synergistota</taxon>
        <taxon>Synergistia</taxon>
        <taxon>Synergistales</taxon>
        <taxon>Synergistaceae</taxon>
        <taxon>Aminomonas</taxon>
    </lineage>
</organism>
<dbReference type="InterPro" id="IPR000795">
    <property type="entry name" value="T_Tr_GTP-bd_dom"/>
</dbReference>
<dbReference type="InterPro" id="IPR041095">
    <property type="entry name" value="EFG_II"/>
</dbReference>
<proteinExistence type="predicted"/>
<dbReference type="EMBL" id="CM001022">
    <property type="protein sequence ID" value="EFQ24181.1"/>
    <property type="molecule type" value="Genomic_DNA"/>
</dbReference>
<dbReference type="SUPFAM" id="SSF50447">
    <property type="entry name" value="Translation proteins"/>
    <property type="match status" value="1"/>
</dbReference>
<sequence length="654" mass="70526">MSGPTLRNLGILAHVDAGKTTLTERLLHASGALRIPGSVDAGTACTDDLEVERRRGISVRASLASFEWRGHRFNLVDTPGHGDFAGEVERTLSVLDGAVLVVSAAEGVQAQTEVLWEALAALGLPTLFFLNKVDRVGADLPGVLGQIRRLLTPRAVPLQTLAGAGTDRLLLRDLSDPGDPEAAAGLFEALADLDEDLMEAYLEGRTLPPEELLRRAEPHARKGRLFPLLFGAALDGLGVELLLDGLVRFLPPAGGDPEAPTSARAFKVVHDPALGRGVYVRVHRGTLRTRDALPLPGREEPGKVTRIRRAGAGRWEDVSSLEAGDLGLVFGLGEARAGDALGDPEGLPCGVPLAEPLFSVRAVPPTPEDAPRLLAALRVLSDEDPHLGLVLDRERQEMHLRILGPLQVEILTALLSDRFGLAATFEKPATLYKETLQEAAEGYVEYTLPKPCWAVLRFLVEPGERGSGVVYRSRVSTDDVKLKYQREVERTLPAALEQGLLGWEVTDLRITLLEGEDHEVHSRPTDFAIATPMGIFDALQKGGTRLLEPVLRFALAAPEEAAGAVLGDLLRMRGTFDAPRVEEGVFRVEGTLPAEPCGDYAVRLGSLTGGRGRFSTRFAGYRDCPEEIRAEAPRRSVSPLDRARYILAARGALG</sequence>
<dbReference type="PRINTS" id="PR00315">
    <property type="entry name" value="ELONGATNFCT"/>
</dbReference>
<dbReference type="OrthoDB" id="9801472at2"/>
<dbReference type="AlphaFoldDB" id="E3CVJ0"/>
<dbReference type="InterPro" id="IPR000640">
    <property type="entry name" value="EFG_V-like"/>
</dbReference>
<dbReference type="InterPro" id="IPR035647">
    <property type="entry name" value="EFG_III/V"/>
</dbReference>
<dbReference type="InterPro" id="IPR020568">
    <property type="entry name" value="Ribosomal_Su5_D2-typ_SF"/>
</dbReference>
<evidence type="ECO:0000259" key="4">
    <source>
        <dbReference type="PROSITE" id="PS51722"/>
    </source>
</evidence>
<dbReference type="InterPro" id="IPR014721">
    <property type="entry name" value="Ribsml_uS5_D2-typ_fold_subgr"/>
</dbReference>
<dbReference type="Pfam" id="PF00009">
    <property type="entry name" value="GTP_EFTU"/>
    <property type="match status" value="1"/>
</dbReference>
<dbReference type="GO" id="GO:0005525">
    <property type="term" value="F:GTP binding"/>
    <property type="evidence" value="ECO:0007669"/>
    <property type="project" value="UniProtKB-KW"/>
</dbReference>
<dbReference type="InterPro" id="IPR009000">
    <property type="entry name" value="Transl_B-barrel_sf"/>
</dbReference>
<dbReference type="Pfam" id="PF00679">
    <property type="entry name" value="EFG_C"/>
    <property type="match status" value="1"/>
</dbReference>
<keyword evidence="2" id="KW-0648">Protein biosynthesis</keyword>
<feature type="domain" description="Tr-type G" evidence="4">
    <location>
        <begin position="4"/>
        <end position="258"/>
    </location>
</feature>
<dbReference type="SMART" id="SM00889">
    <property type="entry name" value="EFG_IV"/>
    <property type="match status" value="1"/>
</dbReference>
<name>E3CVJ0_9BACT</name>
<protein>
    <submittedName>
        <fullName evidence="5">Small GTP-binding protein</fullName>
    </submittedName>
</protein>
<evidence type="ECO:0000313" key="6">
    <source>
        <dbReference type="Proteomes" id="UP000005096"/>
    </source>
</evidence>
<dbReference type="SUPFAM" id="SSF54211">
    <property type="entry name" value="Ribosomal protein S5 domain 2-like"/>
    <property type="match status" value="1"/>
</dbReference>
<dbReference type="GO" id="GO:0006412">
    <property type="term" value="P:translation"/>
    <property type="evidence" value="ECO:0007669"/>
    <property type="project" value="UniProtKB-KW"/>
</dbReference>
<dbReference type="SUPFAM" id="SSF54980">
    <property type="entry name" value="EF-G C-terminal domain-like"/>
    <property type="match status" value="2"/>
</dbReference>
<dbReference type="PROSITE" id="PS51722">
    <property type="entry name" value="G_TR_2"/>
    <property type="match status" value="1"/>
</dbReference>
<dbReference type="InterPro" id="IPR027417">
    <property type="entry name" value="P-loop_NTPase"/>
</dbReference>
<dbReference type="InterPro" id="IPR005225">
    <property type="entry name" value="Small_GTP-bd"/>
</dbReference>
<keyword evidence="6" id="KW-1185">Reference proteome</keyword>
<dbReference type="SMART" id="SM00838">
    <property type="entry name" value="EFG_C"/>
    <property type="match status" value="1"/>
</dbReference>
<dbReference type="PaxDb" id="584708-Apau_1765"/>
<keyword evidence="3" id="KW-0342">GTP-binding</keyword>
<evidence type="ECO:0000256" key="2">
    <source>
        <dbReference type="ARBA" id="ARBA00022917"/>
    </source>
</evidence>
<dbReference type="Gene3D" id="3.30.70.240">
    <property type="match status" value="1"/>
</dbReference>
<accession>E3CVJ0</accession>
<dbReference type="InterPro" id="IPR005517">
    <property type="entry name" value="Transl_elong_EFG/EF2_IV"/>
</dbReference>
<dbReference type="HOGENOM" id="CLU_002794_4_2_0"/>
<dbReference type="NCBIfam" id="TIGR00231">
    <property type="entry name" value="small_GTP"/>
    <property type="match status" value="1"/>
</dbReference>
<gene>
    <name evidence="5" type="ORF">Apau_1765</name>
</gene>
<reference evidence="5 6" key="1">
    <citation type="journal article" date="2010" name="Stand. Genomic Sci.">
        <title>Non-contiguous finished genome sequence of Aminomonas paucivorans type strain (GLU-3).</title>
        <authorList>
            <person name="Pitluck S."/>
            <person name="Yasawong M."/>
            <person name="Held B."/>
            <person name="Lapidus A."/>
            <person name="Nolan M."/>
            <person name="Copeland A."/>
            <person name="Lucas S."/>
            <person name="Del Rio T.G."/>
            <person name="Tice H."/>
            <person name="Cheng J.F."/>
            <person name="Chertkov O."/>
            <person name="Goodwin L."/>
            <person name="Tapia R."/>
            <person name="Han C."/>
            <person name="Liolios K."/>
            <person name="Ivanova N."/>
            <person name="Mavromatis K."/>
            <person name="Ovchinnikova G."/>
            <person name="Pati A."/>
            <person name="Chen A."/>
            <person name="Palaniappan K."/>
            <person name="Land M."/>
            <person name="Hauser L."/>
            <person name="Chang Y.J."/>
            <person name="Jeffries C.D."/>
            <person name="Pukall R."/>
            <person name="Spring S."/>
            <person name="Rohde M."/>
            <person name="Sikorski J."/>
            <person name="Goker M."/>
            <person name="Woyke T."/>
            <person name="Bristow J."/>
            <person name="Eisen J.A."/>
            <person name="Markowitz V."/>
            <person name="Hugenholtz P."/>
            <person name="Kyrpides N.C."/>
            <person name="Klenk H.P."/>
        </authorList>
    </citation>
    <scope>NUCLEOTIDE SEQUENCE [LARGE SCALE GENOMIC DNA]</scope>
    <source>
        <strain evidence="5 6">DSM 12260</strain>
    </source>
</reference>
<evidence type="ECO:0000256" key="3">
    <source>
        <dbReference type="ARBA" id="ARBA00023134"/>
    </source>
</evidence>
<dbReference type="Gene3D" id="3.30.230.10">
    <property type="match status" value="1"/>
</dbReference>
<dbReference type="PRINTS" id="PR01037">
    <property type="entry name" value="TCRTETOQM"/>
</dbReference>
<dbReference type="RefSeq" id="WP_006301404.1">
    <property type="nucleotide sequence ID" value="NZ_CM001022.1"/>
</dbReference>
<evidence type="ECO:0000256" key="1">
    <source>
        <dbReference type="ARBA" id="ARBA00022741"/>
    </source>
</evidence>
<dbReference type="Proteomes" id="UP000005096">
    <property type="component" value="Chromosome"/>
</dbReference>
<dbReference type="Pfam" id="PF14492">
    <property type="entry name" value="EFG_III"/>
    <property type="match status" value="1"/>
</dbReference>
<evidence type="ECO:0000313" key="5">
    <source>
        <dbReference type="EMBL" id="EFQ24181.1"/>
    </source>
</evidence>
<dbReference type="GO" id="GO:0032790">
    <property type="term" value="P:ribosome disassembly"/>
    <property type="evidence" value="ECO:0007669"/>
    <property type="project" value="TreeGrafter"/>
</dbReference>
<dbReference type="Pfam" id="PF03764">
    <property type="entry name" value="EFG_IV"/>
    <property type="match status" value="1"/>
</dbReference>
<keyword evidence="1" id="KW-0547">Nucleotide-binding</keyword>
<dbReference type="PANTHER" id="PTHR43261:SF1">
    <property type="entry name" value="RIBOSOME-RELEASING FACTOR 2, MITOCHONDRIAL"/>
    <property type="match status" value="1"/>
</dbReference>
<dbReference type="GO" id="GO:0003924">
    <property type="term" value="F:GTPase activity"/>
    <property type="evidence" value="ECO:0007669"/>
    <property type="project" value="InterPro"/>
</dbReference>
<dbReference type="SUPFAM" id="SSF52540">
    <property type="entry name" value="P-loop containing nucleoside triphosphate hydrolases"/>
    <property type="match status" value="1"/>
</dbReference>
<dbReference type="PANTHER" id="PTHR43261">
    <property type="entry name" value="TRANSLATION ELONGATION FACTOR G-RELATED"/>
    <property type="match status" value="1"/>
</dbReference>
<dbReference type="Gene3D" id="2.40.30.10">
    <property type="entry name" value="Translation factors"/>
    <property type="match status" value="1"/>
</dbReference>
<dbReference type="Gene3D" id="3.40.50.300">
    <property type="entry name" value="P-loop containing nucleotide triphosphate hydrolases"/>
    <property type="match status" value="1"/>
</dbReference>
<dbReference type="STRING" id="584708.Apau_1765"/>
<dbReference type="eggNOG" id="COG0480">
    <property type="taxonomic scope" value="Bacteria"/>
</dbReference>
<dbReference type="Gene3D" id="3.30.70.870">
    <property type="entry name" value="Elongation Factor G (Translational Gtpase), domain 3"/>
    <property type="match status" value="1"/>
</dbReference>